<reference evidence="6" key="1">
    <citation type="journal article" date="2019" name="bioRxiv">
        <title>The Genome of the Zebra Mussel, Dreissena polymorpha: A Resource for Invasive Species Research.</title>
        <authorList>
            <person name="McCartney M.A."/>
            <person name="Auch B."/>
            <person name="Kono T."/>
            <person name="Mallez S."/>
            <person name="Zhang Y."/>
            <person name="Obille A."/>
            <person name="Becker A."/>
            <person name="Abrahante J.E."/>
            <person name="Garbe J."/>
            <person name="Badalamenti J.P."/>
            <person name="Herman A."/>
            <person name="Mangelson H."/>
            <person name="Liachko I."/>
            <person name="Sullivan S."/>
            <person name="Sone E.D."/>
            <person name="Koren S."/>
            <person name="Silverstein K.A.T."/>
            <person name="Beckman K.B."/>
            <person name="Gohl D.M."/>
        </authorList>
    </citation>
    <scope>NUCLEOTIDE SEQUENCE</scope>
    <source>
        <strain evidence="6">Duluth1</strain>
        <tissue evidence="6">Whole animal</tissue>
    </source>
</reference>
<evidence type="ECO:0000313" key="6">
    <source>
        <dbReference type="EMBL" id="KAH3896942.1"/>
    </source>
</evidence>
<dbReference type="Gene3D" id="1.10.8.10">
    <property type="entry name" value="DNA helicase RuvA subunit, C-terminal domain"/>
    <property type="match status" value="1"/>
</dbReference>
<feature type="domain" description="UBA" evidence="5">
    <location>
        <begin position="79"/>
        <end position="120"/>
    </location>
</feature>
<protein>
    <recommendedName>
        <fullName evidence="1">peptidyl-tRNA hydrolase</fullName>
        <ecNumber evidence="1">3.1.1.29</ecNumber>
    </recommendedName>
</protein>
<evidence type="ECO:0000313" key="7">
    <source>
        <dbReference type="Proteomes" id="UP000828390"/>
    </source>
</evidence>
<dbReference type="InterPro" id="IPR002833">
    <property type="entry name" value="PTH2"/>
</dbReference>
<evidence type="ECO:0000259" key="5">
    <source>
        <dbReference type="PROSITE" id="PS50030"/>
    </source>
</evidence>
<gene>
    <name evidence="6" type="ORF">DPMN_021126</name>
</gene>
<evidence type="ECO:0000256" key="1">
    <source>
        <dbReference type="ARBA" id="ARBA00013260"/>
    </source>
</evidence>
<dbReference type="SUPFAM" id="SSF46934">
    <property type="entry name" value="UBA-like"/>
    <property type="match status" value="1"/>
</dbReference>
<reference evidence="6" key="2">
    <citation type="submission" date="2020-11" db="EMBL/GenBank/DDBJ databases">
        <authorList>
            <person name="McCartney M.A."/>
            <person name="Auch B."/>
            <person name="Kono T."/>
            <person name="Mallez S."/>
            <person name="Becker A."/>
            <person name="Gohl D.M."/>
            <person name="Silverstein K.A.T."/>
            <person name="Koren S."/>
            <person name="Bechman K.B."/>
            <person name="Herman A."/>
            <person name="Abrahante J.E."/>
            <person name="Garbe J."/>
        </authorList>
    </citation>
    <scope>NUCLEOTIDE SEQUENCE</scope>
    <source>
        <strain evidence="6">Duluth1</strain>
        <tissue evidence="6">Whole animal</tissue>
    </source>
</reference>
<dbReference type="Pfam" id="PF01981">
    <property type="entry name" value="PTH2"/>
    <property type="match status" value="1"/>
</dbReference>
<dbReference type="Gene3D" id="3.40.1490.10">
    <property type="entry name" value="Bit1"/>
    <property type="match status" value="1"/>
</dbReference>
<organism evidence="6 7">
    <name type="scientific">Dreissena polymorpha</name>
    <name type="common">Zebra mussel</name>
    <name type="synonym">Mytilus polymorpha</name>
    <dbReference type="NCBI Taxonomy" id="45954"/>
    <lineage>
        <taxon>Eukaryota</taxon>
        <taxon>Metazoa</taxon>
        <taxon>Spiralia</taxon>
        <taxon>Lophotrochozoa</taxon>
        <taxon>Mollusca</taxon>
        <taxon>Bivalvia</taxon>
        <taxon>Autobranchia</taxon>
        <taxon>Heteroconchia</taxon>
        <taxon>Euheterodonta</taxon>
        <taxon>Imparidentia</taxon>
        <taxon>Neoheterodontei</taxon>
        <taxon>Myida</taxon>
        <taxon>Dreissenoidea</taxon>
        <taxon>Dreissenidae</taxon>
        <taxon>Dreissena</taxon>
    </lineage>
</organism>
<dbReference type="SUPFAM" id="SSF102462">
    <property type="entry name" value="Peptidyl-tRNA hydrolase II"/>
    <property type="match status" value="1"/>
</dbReference>
<evidence type="ECO:0000256" key="2">
    <source>
        <dbReference type="ARBA" id="ARBA00022801"/>
    </source>
</evidence>
<dbReference type="CDD" id="cd14296">
    <property type="entry name" value="UBA1_scUBP14_like"/>
    <property type="match status" value="1"/>
</dbReference>
<keyword evidence="2" id="KW-0378">Hydrolase</keyword>
<dbReference type="InterPro" id="IPR015940">
    <property type="entry name" value="UBA"/>
</dbReference>
<dbReference type="InterPro" id="IPR023476">
    <property type="entry name" value="Pep_tRNA_hydro_II_dom_sf"/>
</dbReference>
<dbReference type="AlphaFoldDB" id="A0A9D4SBK1"/>
<dbReference type="GO" id="GO:0004045">
    <property type="term" value="F:peptidyl-tRNA hydrolase activity"/>
    <property type="evidence" value="ECO:0007669"/>
    <property type="project" value="UniProtKB-EC"/>
</dbReference>
<dbReference type="PANTHER" id="PTHR12649:SF29">
    <property type="entry name" value="AMINOACYL-TRNA HYDROLASE"/>
    <property type="match status" value="1"/>
</dbReference>
<accession>A0A9D4SBK1</accession>
<proteinExistence type="inferred from homology"/>
<dbReference type="InterPro" id="IPR009060">
    <property type="entry name" value="UBA-like_sf"/>
</dbReference>
<dbReference type="PANTHER" id="PTHR12649">
    <property type="entry name" value="PEPTIDYL-TRNA HYDROLASE 2"/>
    <property type="match status" value="1"/>
</dbReference>
<sequence>MRHSTKFFLIRSVHEEATLLVPILVFFNLNKCLVNSPTFSFGQQSCCESFSTRLNPLDIKDITPLSTTMNVEDSGPEFKPKEEIVQTLLSLGFSRNAAIKGCYYTGNYNADLAAAWVIENQDKNLDGPLEEDVEFEGAEDDDEAEFPEGLDMYKMVLVVNAELNMGVGKVGAQCAHAAVQLHRMMIDNLQKYGEMLGFWEQFGETKIVLKADNAAQLVDLSKQAQAKDLPNYIVQDAGRTQIAAGSQTYPNNTICPMMPHFTAHDDEDQLH</sequence>
<comment type="similarity">
    <text evidence="3">Belongs to the PTH2 family.</text>
</comment>
<comment type="catalytic activity">
    <reaction evidence="4">
        <text>an N-acyl-L-alpha-aminoacyl-tRNA + H2O = an N-acyl-L-amino acid + a tRNA + H(+)</text>
        <dbReference type="Rhea" id="RHEA:54448"/>
        <dbReference type="Rhea" id="RHEA-COMP:10123"/>
        <dbReference type="Rhea" id="RHEA-COMP:13883"/>
        <dbReference type="ChEBI" id="CHEBI:15377"/>
        <dbReference type="ChEBI" id="CHEBI:15378"/>
        <dbReference type="ChEBI" id="CHEBI:59874"/>
        <dbReference type="ChEBI" id="CHEBI:78442"/>
        <dbReference type="ChEBI" id="CHEBI:138191"/>
        <dbReference type="EC" id="3.1.1.29"/>
    </reaction>
</comment>
<comment type="caution">
    <text evidence="6">The sequence shown here is derived from an EMBL/GenBank/DDBJ whole genome shotgun (WGS) entry which is preliminary data.</text>
</comment>
<dbReference type="EC" id="3.1.1.29" evidence="1"/>
<name>A0A9D4SBK1_DREPO</name>
<evidence type="ECO:0000256" key="3">
    <source>
        <dbReference type="ARBA" id="ARBA00038050"/>
    </source>
</evidence>
<dbReference type="EMBL" id="JAIWYP010000001">
    <property type="protein sequence ID" value="KAH3896942.1"/>
    <property type="molecule type" value="Genomic_DNA"/>
</dbReference>
<dbReference type="FunFam" id="3.40.1490.10:FF:000002">
    <property type="entry name" value="Peptidyl-tRNA hydrolase 2, mitochondrial"/>
    <property type="match status" value="1"/>
</dbReference>
<dbReference type="Pfam" id="PF22562">
    <property type="entry name" value="UBA_7"/>
    <property type="match status" value="1"/>
</dbReference>
<dbReference type="PROSITE" id="PS50030">
    <property type="entry name" value="UBA"/>
    <property type="match status" value="1"/>
</dbReference>
<evidence type="ECO:0000256" key="4">
    <source>
        <dbReference type="ARBA" id="ARBA00048707"/>
    </source>
</evidence>
<keyword evidence="7" id="KW-1185">Reference proteome</keyword>
<dbReference type="Proteomes" id="UP000828390">
    <property type="component" value="Unassembled WGS sequence"/>
</dbReference>
<dbReference type="GO" id="GO:0005829">
    <property type="term" value="C:cytosol"/>
    <property type="evidence" value="ECO:0007669"/>
    <property type="project" value="TreeGrafter"/>
</dbReference>